<dbReference type="EMBL" id="BJON01000013">
    <property type="protein sequence ID" value="GED69525.1"/>
    <property type="molecule type" value="Genomic_DNA"/>
</dbReference>
<reference evidence="3 4" key="1">
    <citation type="submission" date="2019-06" db="EMBL/GenBank/DDBJ databases">
        <title>Whole genome shotgun sequence of Brevibacillus reuszeri NBRC 15719.</title>
        <authorList>
            <person name="Hosoyama A."/>
            <person name="Uohara A."/>
            <person name="Ohji S."/>
            <person name="Ichikawa N."/>
        </authorList>
    </citation>
    <scope>NUCLEOTIDE SEQUENCE [LARGE SCALE GENOMIC DNA]</scope>
    <source>
        <strain evidence="3 4">NBRC 15719</strain>
    </source>
</reference>
<gene>
    <name evidence="3" type="ORF">BRE01_32270</name>
</gene>
<dbReference type="InterPro" id="IPR035901">
    <property type="entry name" value="GIY-YIG_endonuc_sf"/>
</dbReference>
<keyword evidence="4" id="KW-1185">Reference proteome</keyword>
<evidence type="ECO:0000313" key="4">
    <source>
        <dbReference type="Proteomes" id="UP000319578"/>
    </source>
</evidence>
<proteinExistence type="predicted"/>
<evidence type="ECO:0000256" key="1">
    <source>
        <dbReference type="SAM" id="MobiDB-lite"/>
    </source>
</evidence>
<feature type="region of interest" description="Disordered" evidence="1">
    <location>
        <begin position="166"/>
        <end position="189"/>
    </location>
</feature>
<organism evidence="3 4">
    <name type="scientific">Brevibacillus reuszeri</name>
    <dbReference type="NCBI Taxonomy" id="54915"/>
    <lineage>
        <taxon>Bacteria</taxon>
        <taxon>Bacillati</taxon>
        <taxon>Bacillota</taxon>
        <taxon>Bacilli</taxon>
        <taxon>Bacillales</taxon>
        <taxon>Paenibacillaceae</taxon>
        <taxon>Brevibacillus</taxon>
    </lineage>
</organism>
<dbReference type="Proteomes" id="UP000319578">
    <property type="component" value="Unassembled WGS sequence"/>
</dbReference>
<dbReference type="SUPFAM" id="SSF82771">
    <property type="entry name" value="GIY-YIG endonuclease"/>
    <property type="match status" value="1"/>
</dbReference>
<dbReference type="InterPro" id="IPR018656">
    <property type="entry name" value="DUF2087"/>
</dbReference>
<feature type="domain" description="DUF2087" evidence="2">
    <location>
        <begin position="210"/>
        <end position="277"/>
    </location>
</feature>
<evidence type="ECO:0000259" key="2">
    <source>
        <dbReference type="Pfam" id="PF09860"/>
    </source>
</evidence>
<dbReference type="Pfam" id="PF09860">
    <property type="entry name" value="DUF2087"/>
    <property type="match status" value="1"/>
</dbReference>
<name>A0ABQ0TNL9_9BACL</name>
<protein>
    <recommendedName>
        <fullName evidence="2">DUF2087 domain-containing protein</fullName>
    </recommendedName>
</protein>
<dbReference type="RefSeq" id="WP_429858249.1">
    <property type="nucleotide sequence ID" value="NZ_JBCNIY010000005.1"/>
</dbReference>
<feature type="compositionally biased region" description="Polar residues" evidence="1">
    <location>
        <begin position="166"/>
        <end position="175"/>
    </location>
</feature>
<sequence length="405" mass="47492">MTKNRYSGKVSIVKQTNEGCVYQMSVHDQFWSASVEELKRGYIENEHEYLCLLCGETVEKGIIFPVDDVLYDAQRYMRHHIEKEHESVFDHLSKLDKRLTGLSDHQTSLLRLFYQGKNDNEVQKAMGIGSASTIRNHRFALKEKERQAKVFLTMMELLRESDKQTSFSASGSVKNSKPAKESQDSALPATEKEVAELVSKYFPEGTDGSLASFPRKHKHRLFVLEQIAQRFDPEHIYNEKEVNAVLEEIYADHVTLRRYLIDYALLDRKPDGSQYWVNDREQEESQMDRKQELKQMYKEVKTEAGVYQIKNTKNGKVFVTSSRNLKTMNGRKFMLQHGSHTNRELQKEWNEFGPEAFEFEVLEVLEIKDVPYFDEAEELEKLEDKWLEKLTPYGERGYNKEKKRK</sequence>
<accession>A0ABQ0TNL9</accession>
<dbReference type="CDD" id="cd10451">
    <property type="entry name" value="GIY-YIG_LuxR_like"/>
    <property type="match status" value="1"/>
</dbReference>
<comment type="caution">
    <text evidence="3">The sequence shown here is derived from an EMBL/GenBank/DDBJ whole genome shotgun (WGS) entry which is preliminary data.</text>
</comment>
<dbReference type="Gene3D" id="3.40.1440.10">
    <property type="entry name" value="GIY-YIG endonuclease"/>
    <property type="match status" value="1"/>
</dbReference>
<evidence type="ECO:0000313" key="3">
    <source>
        <dbReference type="EMBL" id="GED69525.1"/>
    </source>
</evidence>